<dbReference type="InterPro" id="IPR015421">
    <property type="entry name" value="PyrdxlP-dep_Trfase_major"/>
</dbReference>
<dbReference type="Proteomes" id="UP000256899">
    <property type="component" value="Unassembled WGS sequence"/>
</dbReference>
<dbReference type="GO" id="GO:0000271">
    <property type="term" value="P:polysaccharide biosynthetic process"/>
    <property type="evidence" value="ECO:0007669"/>
    <property type="project" value="TreeGrafter"/>
</dbReference>
<evidence type="ECO:0000256" key="2">
    <source>
        <dbReference type="ARBA" id="ARBA00037999"/>
    </source>
</evidence>
<accession>A0A3E0U3G2</accession>
<dbReference type="Pfam" id="PF01041">
    <property type="entry name" value="DegT_DnrJ_EryC1"/>
    <property type="match status" value="1"/>
</dbReference>
<evidence type="ECO:0000313" key="5">
    <source>
        <dbReference type="Proteomes" id="UP000256899"/>
    </source>
</evidence>
<dbReference type="EMBL" id="QUOT01000001">
    <property type="protein sequence ID" value="REL31127.1"/>
    <property type="molecule type" value="Genomic_DNA"/>
</dbReference>
<evidence type="ECO:0000256" key="1">
    <source>
        <dbReference type="ARBA" id="ARBA00022898"/>
    </source>
</evidence>
<sequence>MSMVAFRPPLAYATNYPEPHISATPDYCHWAPWGESIEQHSQFTKDSYFTKNGRSALGYIIREFGLTSDSRVLLPEFHCPAMIEPFLASNVKVSFYRLNDDLSVDVDALAQSTNSADAILLVRFFGFPTNIKQALDIVKQRNIRVIEDCAHAFFSEQLESDNYASDASFCSLNKFFSCFDGGMLRTKSELTRSKLLALSGPSVKSEVKHFLGKSGVVSGLSKIFKLLKPSGTEVNGSVFNTKPKMSEFRYFNYADMNQRCFSTTRAQLRVENFGHIVFCRRNNYATLFEAFTASNIGRPLFALDEQTVPYVFPFLLNDKGDFEYIRQSGIQVLRWEEYCITENVVIEDYRERLIQIPCHQDLSQEQLMFIINTLNKN</sequence>
<dbReference type="InterPro" id="IPR000653">
    <property type="entry name" value="DegT/StrS_aminotransferase"/>
</dbReference>
<comment type="similarity">
    <text evidence="2 3">Belongs to the DegT/DnrJ/EryC1 family.</text>
</comment>
<keyword evidence="5" id="KW-1185">Reference proteome</keyword>
<keyword evidence="4" id="KW-0032">Aminotransferase</keyword>
<proteinExistence type="inferred from homology"/>
<dbReference type="GO" id="GO:0008483">
    <property type="term" value="F:transaminase activity"/>
    <property type="evidence" value="ECO:0007669"/>
    <property type="project" value="UniProtKB-KW"/>
</dbReference>
<dbReference type="SUPFAM" id="SSF53383">
    <property type="entry name" value="PLP-dependent transferases"/>
    <property type="match status" value="1"/>
</dbReference>
<reference evidence="5" key="1">
    <citation type="submission" date="2018-08" db="EMBL/GenBank/DDBJ databases">
        <title>Thalassotalea euphylliae genome.</title>
        <authorList>
            <person name="Summers S."/>
            <person name="Rice S.A."/>
            <person name="Freckelton M.L."/>
            <person name="Nedved B.T."/>
            <person name="Hadfield M.G."/>
        </authorList>
    </citation>
    <scope>NUCLEOTIDE SEQUENCE [LARGE SCALE GENOMIC DNA]</scope>
    <source>
        <strain evidence="5">H3</strain>
    </source>
</reference>
<dbReference type="InterPro" id="IPR015424">
    <property type="entry name" value="PyrdxlP-dep_Trfase"/>
</dbReference>
<dbReference type="PANTHER" id="PTHR30244:SF34">
    <property type="entry name" value="DTDP-4-AMINO-4,6-DIDEOXYGALACTOSE TRANSAMINASE"/>
    <property type="match status" value="1"/>
</dbReference>
<protein>
    <submittedName>
        <fullName evidence="4">DegT/DnrJ/EryC1/StrS aminotransferase family protein</fullName>
    </submittedName>
</protein>
<keyword evidence="1 3" id="KW-0663">Pyridoxal phosphate</keyword>
<dbReference type="Gene3D" id="3.40.640.10">
    <property type="entry name" value="Type I PLP-dependent aspartate aminotransferase-like (Major domain)"/>
    <property type="match status" value="1"/>
</dbReference>
<organism evidence="4 5">
    <name type="scientific">Thalassotalea euphylliae</name>
    <dbReference type="NCBI Taxonomy" id="1655234"/>
    <lineage>
        <taxon>Bacteria</taxon>
        <taxon>Pseudomonadati</taxon>
        <taxon>Pseudomonadota</taxon>
        <taxon>Gammaproteobacteria</taxon>
        <taxon>Alteromonadales</taxon>
        <taxon>Colwelliaceae</taxon>
        <taxon>Thalassotalea</taxon>
    </lineage>
</organism>
<gene>
    <name evidence="4" type="ORF">DXX94_10625</name>
</gene>
<name>A0A3E0U3G2_9GAMM</name>
<comment type="caution">
    <text evidence="4">The sequence shown here is derived from an EMBL/GenBank/DDBJ whole genome shotgun (WGS) entry which is preliminary data.</text>
</comment>
<keyword evidence="4" id="KW-0808">Transferase</keyword>
<evidence type="ECO:0000256" key="3">
    <source>
        <dbReference type="RuleBase" id="RU004508"/>
    </source>
</evidence>
<dbReference type="PANTHER" id="PTHR30244">
    <property type="entry name" value="TRANSAMINASE"/>
    <property type="match status" value="1"/>
</dbReference>
<dbReference type="AlphaFoldDB" id="A0A3E0U3G2"/>
<dbReference type="GO" id="GO:0030170">
    <property type="term" value="F:pyridoxal phosphate binding"/>
    <property type="evidence" value="ECO:0007669"/>
    <property type="project" value="TreeGrafter"/>
</dbReference>
<evidence type="ECO:0000313" key="4">
    <source>
        <dbReference type="EMBL" id="REL31127.1"/>
    </source>
</evidence>
<dbReference type="RefSeq" id="WP_116015733.1">
    <property type="nucleotide sequence ID" value="NZ_QUOT01000001.1"/>
</dbReference>